<dbReference type="InterPro" id="IPR001810">
    <property type="entry name" value="F-box_dom"/>
</dbReference>
<gene>
    <name evidence="3" type="ORF">N7509_000424</name>
</gene>
<comment type="caution">
    <text evidence="3">The sequence shown here is derived from an EMBL/GenBank/DDBJ whole genome shotgun (WGS) entry which is preliminary data.</text>
</comment>
<evidence type="ECO:0000313" key="3">
    <source>
        <dbReference type="EMBL" id="KAJ5413797.1"/>
    </source>
</evidence>
<dbReference type="EMBL" id="JAPZBU010000003">
    <property type="protein sequence ID" value="KAJ5413797.1"/>
    <property type="molecule type" value="Genomic_DNA"/>
</dbReference>
<name>A0A9W9WAJ6_9EURO</name>
<feature type="repeat" description="ANK" evidence="1">
    <location>
        <begin position="239"/>
        <end position="271"/>
    </location>
</feature>
<evidence type="ECO:0000313" key="4">
    <source>
        <dbReference type="Proteomes" id="UP001147747"/>
    </source>
</evidence>
<organism evidence="3 4">
    <name type="scientific">Penicillium cosmopolitanum</name>
    <dbReference type="NCBI Taxonomy" id="1131564"/>
    <lineage>
        <taxon>Eukaryota</taxon>
        <taxon>Fungi</taxon>
        <taxon>Dikarya</taxon>
        <taxon>Ascomycota</taxon>
        <taxon>Pezizomycotina</taxon>
        <taxon>Eurotiomycetes</taxon>
        <taxon>Eurotiomycetidae</taxon>
        <taxon>Eurotiales</taxon>
        <taxon>Aspergillaceae</taxon>
        <taxon>Penicillium</taxon>
    </lineage>
</organism>
<dbReference type="InterPro" id="IPR002110">
    <property type="entry name" value="Ankyrin_rpt"/>
</dbReference>
<dbReference type="PROSITE" id="PS50181">
    <property type="entry name" value="FBOX"/>
    <property type="match status" value="1"/>
</dbReference>
<keyword evidence="4" id="KW-1185">Reference proteome</keyword>
<feature type="domain" description="F-box" evidence="2">
    <location>
        <begin position="16"/>
        <end position="42"/>
    </location>
</feature>
<sequence>MEQQLKSSNDRSSDITSAILSLPPELLYDILDYLSLEDTISFVFCRWDFLLASLGFLTHKVGPTLRNLNFLAVLFNENKWQMSWLYKIAQSSINCEQPLLRDICILTNIFKDIDCPARIMQNIIFECAKSQWPVSHSCVLRDFKGIGALYLQRSPCAIFDTDKLGMSILHLSILSRSPQVFNVVHRILKGMSGQEQAEYVNQLDCMGHSAMTYAISTRSVNMLDALALVGAKVNHRGLFGYTPLIEAGYLGYREIIDCLIKHGAVFTARDGVSHSILEHIIAGQGEMKEQLLEHLSPFASQEQLDRALRYDFDNTNQHTAVLVKLGANPNNVGLSAGDTNRH</sequence>
<reference evidence="3" key="2">
    <citation type="journal article" date="2023" name="IMA Fungus">
        <title>Comparative genomic study of the Penicillium genus elucidates a diverse pangenome and 15 lateral gene transfer events.</title>
        <authorList>
            <person name="Petersen C."/>
            <person name="Sorensen T."/>
            <person name="Nielsen M.R."/>
            <person name="Sondergaard T.E."/>
            <person name="Sorensen J.L."/>
            <person name="Fitzpatrick D.A."/>
            <person name="Frisvad J.C."/>
            <person name="Nielsen K.L."/>
        </authorList>
    </citation>
    <scope>NUCLEOTIDE SEQUENCE</scope>
    <source>
        <strain evidence="3">IBT 29677</strain>
    </source>
</reference>
<dbReference type="AlphaFoldDB" id="A0A9W9WAJ6"/>
<dbReference type="InterPro" id="IPR036770">
    <property type="entry name" value="Ankyrin_rpt-contain_sf"/>
</dbReference>
<dbReference type="Proteomes" id="UP001147747">
    <property type="component" value="Unassembled WGS sequence"/>
</dbReference>
<evidence type="ECO:0000256" key="1">
    <source>
        <dbReference type="PROSITE-ProRule" id="PRU00023"/>
    </source>
</evidence>
<dbReference type="GeneID" id="81364051"/>
<proteinExistence type="predicted"/>
<dbReference type="SMART" id="SM00248">
    <property type="entry name" value="ANK"/>
    <property type="match status" value="3"/>
</dbReference>
<dbReference type="OrthoDB" id="539213at2759"/>
<keyword evidence="1" id="KW-0040">ANK repeat</keyword>
<reference evidence="3" key="1">
    <citation type="submission" date="2022-12" db="EMBL/GenBank/DDBJ databases">
        <authorList>
            <person name="Petersen C."/>
        </authorList>
    </citation>
    <scope>NUCLEOTIDE SEQUENCE</scope>
    <source>
        <strain evidence="3">IBT 29677</strain>
    </source>
</reference>
<dbReference type="SUPFAM" id="SSF48403">
    <property type="entry name" value="Ankyrin repeat"/>
    <property type="match status" value="1"/>
</dbReference>
<evidence type="ECO:0000259" key="2">
    <source>
        <dbReference type="PROSITE" id="PS50181"/>
    </source>
</evidence>
<accession>A0A9W9WAJ6</accession>
<protein>
    <recommendedName>
        <fullName evidence="2">F-box domain-containing protein</fullName>
    </recommendedName>
</protein>
<dbReference type="Gene3D" id="1.25.40.20">
    <property type="entry name" value="Ankyrin repeat-containing domain"/>
    <property type="match status" value="1"/>
</dbReference>
<dbReference type="RefSeq" id="XP_056493653.1">
    <property type="nucleotide sequence ID" value="XM_056625071.1"/>
</dbReference>
<dbReference type="PROSITE" id="PS50088">
    <property type="entry name" value="ANK_REPEAT"/>
    <property type="match status" value="1"/>
</dbReference>